<dbReference type="GO" id="GO:0015944">
    <property type="term" value="P:formate oxidation"/>
    <property type="evidence" value="ECO:0007669"/>
    <property type="project" value="InterPro"/>
</dbReference>
<gene>
    <name evidence="9" type="ORF">J27TS8_43590</name>
</gene>
<feature type="binding site" evidence="7">
    <location>
        <position position="87"/>
    </location>
    <ligand>
        <name>[4Fe-4S] cluster</name>
        <dbReference type="ChEBI" id="CHEBI:49883"/>
        <label>4</label>
    </ligand>
</feature>
<feature type="binding site" evidence="7">
    <location>
        <position position="17"/>
    </location>
    <ligand>
        <name>[4Fe-4S] cluster</name>
        <dbReference type="ChEBI" id="CHEBI:49883"/>
        <label>1</label>
    </ligand>
</feature>
<evidence type="ECO:0000256" key="3">
    <source>
        <dbReference type="ARBA" id="ARBA00022723"/>
    </source>
</evidence>
<feature type="binding site" evidence="7">
    <location>
        <position position="78"/>
    </location>
    <ligand>
        <name>[4Fe-4S] cluster</name>
        <dbReference type="ChEBI" id="CHEBI:49883"/>
        <label>3</label>
    </ligand>
</feature>
<comment type="cofactor">
    <cofactor evidence="7">
        <name>[4Fe-4S] cluster</name>
        <dbReference type="ChEBI" id="CHEBI:49883"/>
    </cofactor>
    <text evidence="7">Binds 4 [4Fe-4S] clusters per subunit.</text>
</comment>
<feature type="binding site" evidence="7">
    <location>
        <position position="113"/>
    </location>
    <ligand>
        <name>[4Fe-4S] cluster</name>
        <dbReference type="ChEBI" id="CHEBI:49883"/>
        <label>4</label>
    </ligand>
</feature>
<dbReference type="CDD" id="cd10562">
    <property type="entry name" value="FDH_b_like"/>
    <property type="match status" value="1"/>
</dbReference>
<evidence type="ECO:0000256" key="5">
    <source>
        <dbReference type="ARBA" id="ARBA00023004"/>
    </source>
</evidence>
<feature type="binding site" evidence="7">
    <location>
        <position position="20"/>
    </location>
    <ligand>
        <name>[4Fe-4S] cluster</name>
        <dbReference type="ChEBI" id="CHEBI:49883"/>
        <label>1</label>
    </ligand>
</feature>
<evidence type="ECO:0000259" key="8">
    <source>
        <dbReference type="PROSITE" id="PS51379"/>
    </source>
</evidence>
<organism evidence="9 10">
    <name type="scientific">Robertmurraya siralis</name>
    <dbReference type="NCBI Taxonomy" id="77777"/>
    <lineage>
        <taxon>Bacteria</taxon>
        <taxon>Bacillati</taxon>
        <taxon>Bacillota</taxon>
        <taxon>Bacilli</taxon>
        <taxon>Bacillales</taxon>
        <taxon>Bacillaceae</taxon>
        <taxon>Robertmurraya</taxon>
    </lineage>
</organism>
<name>A0A919WME1_9BACI</name>
<feature type="domain" description="4Fe-4S ferredoxin-type" evidence="8">
    <location>
        <begin position="98"/>
        <end position="127"/>
    </location>
</feature>
<dbReference type="AlphaFoldDB" id="A0A919WME1"/>
<dbReference type="Proteomes" id="UP000682111">
    <property type="component" value="Unassembled WGS sequence"/>
</dbReference>
<dbReference type="Gene3D" id="3.30.70.20">
    <property type="match status" value="2"/>
</dbReference>
<feature type="binding site" evidence="7">
    <location>
        <position position="137"/>
    </location>
    <ligand>
        <name>[4Fe-4S] cluster</name>
        <dbReference type="ChEBI" id="CHEBI:49883"/>
        <label>2</label>
    </ligand>
</feature>
<comment type="caution">
    <text evidence="9">The sequence shown here is derived from an EMBL/GenBank/DDBJ whole genome shotgun (WGS) entry which is preliminary data.</text>
</comment>
<dbReference type="InterPro" id="IPR017900">
    <property type="entry name" value="4Fe4S_Fe_S_CS"/>
</dbReference>
<dbReference type="GO" id="GO:0046872">
    <property type="term" value="F:metal ion binding"/>
    <property type="evidence" value="ECO:0007669"/>
    <property type="project" value="UniProtKB-KW"/>
</dbReference>
<dbReference type="PANTHER" id="PTHR43545">
    <property type="entry name" value="FORMATE DEHYDROGENASE, NITRATE-INDUCIBLE, IRON-SULFUR SUBUNIT"/>
    <property type="match status" value="1"/>
</dbReference>
<reference evidence="9" key="1">
    <citation type="submission" date="2021-03" db="EMBL/GenBank/DDBJ databases">
        <title>Antimicrobial resistance genes in bacteria isolated from Japanese honey, and their potential for conferring macrolide and lincosamide resistance in the American foulbrood pathogen Paenibacillus larvae.</title>
        <authorList>
            <person name="Okamoto M."/>
            <person name="Kumagai M."/>
            <person name="Kanamori H."/>
            <person name="Takamatsu D."/>
        </authorList>
    </citation>
    <scope>NUCLEOTIDE SEQUENCE</scope>
    <source>
        <strain evidence="9">J27TS8</strain>
    </source>
</reference>
<keyword evidence="4" id="KW-0677">Repeat</keyword>
<feature type="binding site" evidence="7">
    <location>
        <position position="75"/>
    </location>
    <ligand>
        <name>[4Fe-4S] cluster</name>
        <dbReference type="ChEBI" id="CHEBI:49883"/>
        <label>3</label>
    </ligand>
</feature>
<evidence type="ECO:0000313" key="10">
    <source>
        <dbReference type="Proteomes" id="UP000682111"/>
    </source>
</evidence>
<evidence type="ECO:0000256" key="7">
    <source>
        <dbReference type="PIRSR" id="PIRSR036298-50"/>
    </source>
</evidence>
<comment type="subcellular location">
    <subcellularLocation>
        <location evidence="1">Cell envelope</location>
    </subcellularLocation>
</comment>
<evidence type="ECO:0000256" key="2">
    <source>
        <dbReference type="ARBA" id="ARBA00022485"/>
    </source>
</evidence>
<feature type="binding site" evidence="7">
    <location>
        <position position="24"/>
    </location>
    <ligand>
        <name>[4Fe-4S] cluster</name>
        <dbReference type="ChEBI" id="CHEBI:49883"/>
        <label>2</label>
    </ligand>
</feature>
<sequence>MAQEIAMLHDISKCTACRACMVACKQWKNLPADPTTFEGEFQSHSDLSPTTYNLIKMKETYENGQFRWDFLKFQCMHCGDPACAKACPEDALTKLDNGVVSFDYDKCVGCGYCATNCPFGVPKIDKTTNKSTKCDLCEDRIANGMVPSCAQTCTADAILYGTREEMTAIAEKRLEALKKDYPNAQLYGVDQSNGVGGTTMMYVLTDHPSTFDLPESPKVPTSLAIWKDVVQPAGKMMLGATTMAVVGSIITHAMKKEKGGAEGGEDHEQ</sequence>
<feature type="binding site" evidence="7">
    <location>
        <position position="149"/>
    </location>
    <ligand>
        <name>[4Fe-4S] cluster</name>
        <dbReference type="ChEBI" id="CHEBI:49883"/>
        <label>2</label>
    </ligand>
</feature>
<feature type="binding site" evidence="7">
    <location>
        <position position="14"/>
    </location>
    <ligand>
        <name>[4Fe-4S] cluster</name>
        <dbReference type="ChEBI" id="CHEBI:49883"/>
        <label>1</label>
    </ligand>
</feature>
<keyword evidence="5 7" id="KW-0408">Iron</keyword>
<keyword evidence="2 7" id="KW-0004">4Fe-4S</keyword>
<accession>A0A919WME1</accession>
<feature type="binding site" evidence="7">
    <location>
        <position position="134"/>
    </location>
    <ligand>
        <name>[4Fe-4S] cluster</name>
        <dbReference type="ChEBI" id="CHEBI:49883"/>
        <label>2</label>
    </ligand>
</feature>
<dbReference type="PANTHER" id="PTHR43545:SF6">
    <property type="entry name" value="FORMATE DEHYDROGENASE, NITRATE-INDUCIBLE, IRON-SULFUR SUBUNIT"/>
    <property type="match status" value="1"/>
</dbReference>
<keyword evidence="6 7" id="KW-0411">Iron-sulfur</keyword>
<dbReference type="GO" id="GO:0030313">
    <property type="term" value="C:cell envelope"/>
    <property type="evidence" value="ECO:0007669"/>
    <property type="project" value="UniProtKB-SubCell"/>
</dbReference>
<dbReference type="Pfam" id="PF13247">
    <property type="entry name" value="Fer4_11"/>
    <property type="match status" value="1"/>
</dbReference>
<dbReference type="PROSITE" id="PS00198">
    <property type="entry name" value="4FE4S_FER_1"/>
    <property type="match status" value="1"/>
</dbReference>
<dbReference type="EMBL" id="BORC01000013">
    <property type="protein sequence ID" value="GIN64366.1"/>
    <property type="molecule type" value="Genomic_DNA"/>
</dbReference>
<evidence type="ECO:0000256" key="6">
    <source>
        <dbReference type="ARBA" id="ARBA00023014"/>
    </source>
</evidence>
<evidence type="ECO:0000313" key="9">
    <source>
        <dbReference type="EMBL" id="GIN64366.1"/>
    </source>
</evidence>
<proteinExistence type="predicted"/>
<dbReference type="InterPro" id="IPR014603">
    <property type="entry name" value="Formate_DH_Fe-S_su"/>
</dbReference>
<dbReference type="PIRSF" id="PIRSF036298">
    <property type="entry name" value="FDH_4Fe4S"/>
    <property type="match status" value="1"/>
</dbReference>
<evidence type="ECO:0000256" key="4">
    <source>
        <dbReference type="ARBA" id="ARBA00022737"/>
    </source>
</evidence>
<feature type="binding site" evidence="7">
    <location>
        <position position="110"/>
    </location>
    <ligand>
        <name>[4Fe-4S] cluster</name>
        <dbReference type="ChEBI" id="CHEBI:49883"/>
        <label>4</label>
    </ligand>
</feature>
<dbReference type="SUPFAM" id="SSF54862">
    <property type="entry name" value="4Fe-4S ferredoxins"/>
    <property type="match status" value="1"/>
</dbReference>
<dbReference type="PROSITE" id="PS51379">
    <property type="entry name" value="4FE4S_FER_2"/>
    <property type="match status" value="3"/>
</dbReference>
<feature type="domain" description="4Fe-4S ferredoxin-type" evidence="8">
    <location>
        <begin position="5"/>
        <end position="35"/>
    </location>
</feature>
<dbReference type="InterPro" id="IPR051555">
    <property type="entry name" value="FDH_Electron_Transfer_Unit"/>
</dbReference>
<protein>
    <submittedName>
        <fullName evidence="9">(4Fe-4S)-binding protein</fullName>
    </submittedName>
</protein>
<keyword evidence="3 7" id="KW-0479">Metal-binding</keyword>
<evidence type="ECO:0000256" key="1">
    <source>
        <dbReference type="ARBA" id="ARBA00004196"/>
    </source>
</evidence>
<feature type="binding site" evidence="7">
    <location>
        <position position="83"/>
    </location>
    <ligand>
        <name>[4Fe-4S] cluster</name>
        <dbReference type="ChEBI" id="CHEBI:49883"/>
        <label>3</label>
    </ligand>
</feature>
<feature type="binding site" evidence="7">
    <location>
        <position position="117"/>
    </location>
    <ligand>
        <name>[4Fe-4S] cluster</name>
        <dbReference type="ChEBI" id="CHEBI:49883"/>
        <label>3</label>
    </ligand>
</feature>
<keyword evidence="10" id="KW-1185">Reference proteome</keyword>
<dbReference type="InterPro" id="IPR017896">
    <property type="entry name" value="4Fe4S_Fe-S-bd"/>
</dbReference>
<feature type="binding site" evidence="7">
    <location>
        <position position="107"/>
    </location>
    <ligand>
        <name>[4Fe-4S] cluster</name>
        <dbReference type="ChEBI" id="CHEBI:49883"/>
        <label>4</label>
    </ligand>
</feature>
<feature type="domain" description="4Fe-4S ferredoxin-type" evidence="8">
    <location>
        <begin position="64"/>
        <end position="97"/>
    </location>
</feature>
<feature type="binding site" evidence="7">
    <location>
        <position position="153"/>
    </location>
    <ligand>
        <name>[4Fe-4S] cluster</name>
        <dbReference type="ChEBI" id="CHEBI:49883"/>
        <label>1</label>
    </ligand>
</feature>
<dbReference type="GO" id="GO:0045333">
    <property type="term" value="P:cellular respiration"/>
    <property type="evidence" value="ECO:0007669"/>
    <property type="project" value="InterPro"/>
</dbReference>
<dbReference type="RefSeq" id="WP_212934481.1">
    <property type="nucleotide sequence ID" value="NZ_BORC01000013.1"/>
</dbReference>
<dbReference type="GO" id="GO:0051539">
    <property type="term" value="F:4 iron, 4 sulfur cluster binding"/>
    <property type="evidence" value="ECO:0007669"/>
    <property type="project" value="UniProtKB-KW"/>
</dbReference>